<name>A0ABV3ZM26_9BACT</name>
<evidence type="ECO:0000256" key="1">
    <source>
        <dbReference type="SAM" id="Phobius"/>
    </source>
</evidence>
<proteinExistence type="predicted"/>
<feature type="transmembrane region" description="Helical" evidence="1">
    <location>
        <begin position="101"/>
        <end position="124"/>
    </location>
</feature>
<protein>
    <recommendedName>
        <fullName evidence="4">SHOCT domain-containing protein</fullName>
    </recommendedName>
</protein>
<feature type="transmembrane region" description="Helical" evidence="1">
    <location>
        <begin position="12"/>
        <end position="34"/>
    </location>
</feature>
<sequence>MAILPANKQRRMMLFIAAAGFTSNMLSAIANLFFKRFDFPQENIDLYSIGASMSFLIIVTIILRGNTSKSFTRKSRIIVTIAAITSQLLILFKLIKHNINIPASISMSCMYSSLLISVIFLFLFRNTRKPDTSLRKDKRHVRNQISIPITHTSQEPNHRPAIPSGLSKLKGLTILKDKGTITEDEYQFLKTLLS</sequence>
<evidence type="ECO:0008006" key="4">
    <source>
        <dbReference type="Google" id="ProtNLM"/>
    </source>
</evidence>
<reference evidence="2 3" key="1">
    <citation type="submission" date="2023-07" db="EMBL/GenBank/DDBJ databases">
        <authorList>
            <person name="Lian W.-H."/>
        </authorList>
    </citation>
    <scope>NUCLEOTIDE SEQUENCE [LARGE SCALE GENOMIC DNA]</scope>
    <source>
        <strain evidence="2 3">SYSU DXS3180</strain>
    </source>
</reference>
<organism evidence="2 3">
    <name type="scientific">Danxiaibacter flavus</name>
    <dbReference type="NCBI Taxonomy" id="3049108"/>
    <lineage>
        <taxon>Bacteria</taxon>
        <taxon>Pseudomonadati</taxon>
        <taxon>Bacteroidota</taxon>
        <taxon>Chitinophagia</taxon>
        <taxon>Chitinophagales</taxon>
        <taxon>Chitinophagaceae</taxon>
        <taxon>Danxiaibacter</taxon>
    </lineage>
</organism>
<feature type="transmembrane region" description="Helical" evidence="1">
    <location>
        <begin position="77"/>
        <end position="95"/>
    </location>
</feature>
<evidence type="ECO:0000313" key="2">
    <source>
        <dbReference type="EMBL" id="MEX6690605.1"/>
    </source>
</evidence>
<keyword evidence="3" id="KW-1185">Reference proteome</keyword>
<evidence type="ECO:0000313" key="3">
    <source>
        <dbReference type="Proteomes" id="UP001560573"/>
    </source>
</evidence>
<dbReference type="RefSeq" id="WP_369332016.1">
    <property type="nucleotide sequence ID" value="NZ_JAULBC010000009.1"/>
</dbReference>
<feature type="transmembrane region" description="Helical" evidence="1">
    <location>
        <begin position="46"/>
        <end position="65"/>
    </location>
</feature>
<gene>
    <name evidence="2" type="ORF">QTN47_24045</name>
</gene>
<keyword evidence="1" id="KW-0472">Membrane</keyword>
<accession>A0ABV3ZM26</accession>
<keyword evidence="1" id="KW-0812">Transmembrane</keyword>
<dbReference type="Proteomes" id="UP001560573">
    <property type="component" value="Unassembled WGS sequence"/>
</dbReference>
<keyword evidence="1" id="KW-1133">Transmembrane helix</keyword>
<dbReference type="EMBL" id="JAULBC010000009">
    <property type="protein sequence ID" value="MEX6690605.1"/>
    <property type="molecule type" value="Genomic_DNA"/>
</dbReference>
<comment type="caution">
    <text evidence="2">The sequence shown here is derived from an EMBL/GenBank/DDBJ whole genome shotgun (WGS) entry which is preliminary data.</text>
</comment>